<dbReference type="Pfam" id="PF07544">
    <property type="entry name" value="Med9"/>
    <property type="match status" value="1"/>
</dbReference>
<evidence type="ECO:0000256" key="9">
    <source>
        <dbReference type="SAM" id="MobiDB-lite"/>
    </source>
</evidence>
<dbReference type="GO" id="GO:0006357">
    <property type="term" value="P:regulation of transcription by RNA polymerase II"/>
    <property type="evidence" value="ECO:0007669"/>
    <property type="project" value="InterPro"/>
</dbReference>
<protein>
    <recommendedName>
        <fullName evidence="7">Mediator of RNA polymerase II transcription subunit 9</fullName>
    </recommendedName>
    <alternativeName>
        <fullName evidence="7">Mediator complex subunit 9</fullName>
    </alternativeName>
</protein>
<keyword evidence="11" id="KW-1185">Reference proteome</keyword>
<sequence length="179" mass="18305">MTAPLPEGLTPDAVDTLTELSAIIKKLRAAQQQQAANPSSQAAAGGPGTTGAPGSQPSSSGPNATAAGGAIGTTSLPSSATTGPTPSNALHSVKELPATTDPIKHKLQRARAAVRLLGDMSRTMAQQEAELARLEERRRKQAAMLAKAQEEGARLSKGFGEVGETPVVLVETGDKMAME</sequence>
<dbReference type="InterPro" id="IPR011425">
    <property type="entry name" value="Med9"/>
</dbReference>
<evidence type="ECO:0000313" key="11">
    <source>
        <dbReference type="Proteomes" id="UP000008066"/>
    </source>
</evidence>
<dbReference type="HOGENOM" id="CLU_097220_2_0_1"/>
<dbReference type="AlphaFoldDB" id="G0S292"/>
<evidence type="ECO:0000256" key="7">
    <source>
        <dbReference type="RuleBase" id="RU364145"/>
    </source>
</evidence>
<evidence type="ECO:0000256" key="1">
    <source>
        <dbReference type="ARBA" id="ARBA00004123"/>
    </source>
</evidence>
<comment type="function">
    <text evidence="7">Component of the Mediator complex, a coactivator involved in the regulated transcription of nearly all RNA polymerase II-dependent genes. Mediator functions as a bridge to convey information from gene-specific regulatory proteins to the basal RNA polymerase II transcription machinery. Mediator is recruited to promoters by direct interactions with regulatory proteins and serves as a scaffold for the assembly of a functional preinitiation complex with RNA polymerase II and the general transcription factors.</text>
</comment>
<keyword evidence="4 7" id="KW-0010">Activator</keyword>
<dbReference type="GO" id="GO:0016592">
    <property type="term" value="C:mediator complex"/>
    <property type="evidence" value="ECO:0007669"/>
    <property type="project" value="InterPro"/>
</dbReference>
<feature type="compositionally biased region" description="Low complexity" evidence="9">
    <location>
        <begin position="52"/>
        <end position="74"/>
    </location>
</feature>
<evidence type="ECO:0000256" key="6">
    <source>
        <dbReference type="ARBA" id="ARBA00023242"/>
    </source>
</evidence>
<dbReference type="OMA" id="IRIQKAH"/>
<evidence type="ECO:0000256" key="2">
    <source>
        <dbReference type="ARBA" id="ARBA00008089"/>
    </source>
</evidence>
<dbReference type="KEGG" id="cthr:CTHT_0016410"/>
<dbReference type="GO" id="GO:0003712">
    <property type="term" value="F:transcription coregulator activity"/>
    <property type="evidence" value="ECO:0007669"/>
    <property type="project" value="InterPro"/>
</dbReference>
<dbReference type="EMDB" id="EMD-22284"/>
<dbReference type="PDB" id="6XP5">
    <property type="method" value="EM"/>
    <property type="resolution" value="4.20 A"/>
    <property type="chains" value="I=1-179"/>
</dbReference>
<dbReference type="OrthoDB" id="5414694at2759"/>
<feature type="compositionally biased region" description="Low complexity" evidence="9">
    <location>
        <begin position="29"/>
        <end position="44"/>
    </location>
</feature>
<keyword evidence="6 7" id="KW-0539">Nucleus</keyword>
<gene>
    <name evidence="7" type="primary">MED9</name>
    <name evidence="10" type="ORF">CTHT_0016410</name>
</gene>
<dbReference type="SMR" id="G0S292"/>
<proteinExistence type="evidence at protein level"/>
<keyword evidence="12" id="KW-0002">3D-structure</keyword>
<dbReference type="Proteomes" id="UP000008066">
    <property type="component" value="Unassembled WGS sequence"/>
</dbReference>
<feature type="compositionally biased region" description="Polar residues" evidence="9">
    <location>
        <begin position="75"/>
        <end position="90"/>
    </location>
</feature>
<dbReference type="eggNOG" id="ENOG502SW8C">
    <property type="taxonomic scope" value="Eukaryota"/>
</dbReference>
<organism evidence="11">
    <name type="scientific">Chaetomium thermophilum (strain DSM 1495 / CBS 144.50 / IMI 039719)</name>
    <name type="common">Thermochaetoides thermophila</name>
    <dbReference type="NCBI Taxonomy" id="759272"/>
    <lineage>
        <taxon>Eukaryota</taxon>
        <taxon>Fungi</taxon>
        <taxon>Dikarya</taxon>
        <taxon>Ascomycota</taxon>
        <taxon>Pezizomycotina</taxon>
        <taxon>Sordariomycetes</taxon>
        <taxon>Sordariomycetidae</taxon>
        <taxon>Sordariales</taxon>
        <taxon>Chaetomiaceae</taxon>
        <taxon>Thermochaetoides</taxon>
    </lineage>
</organism>
<feature type="coiled-coil region" evidence="8">
    <location>
        <begin position="117"/>
        <end position="151"/>
    </location>
</feature>
<keyword evidence="8" id="KW-0175">Coiled coil</keyword>
<dbReference type="EMBL" id="GL988040">
    <property type="protein sequence ID" value="EGS22125.1"/>
    <property type="molecule type" value="Genomic_DNA"/>
</dbReference>
<accession>G0S292</accession>
<evidence type="ECO:0000256" key="5">
    <source>
        <dbReference type="ARBA" id="ARBA00023163"/>
    </source>
</evidence>
<dbReference type="STRING" id="759272.G0S292"/>
<feature type="region of interest" description="Disordered" evidence="9">
    <location>
        <begin position="27"/>
        <end position="104"/>
    </location>
</feature>
<comment type="similarity">
    <text evidence="2 7">Belongs to the Mediator complex subunit 9 family.</text>
</comment>
<reference evidence="10 11" key="1">
    <citation type="journal article" date="2011" name="Cell">
        <title>Insight into structure and assembly of the nuclear pore complex by utilizing the genome of a eukaryotic thermophile.</title>
        <authorList>
            <person name="Amlacher S."/>
            <person name="Sarges P."/>
            <person name="Flemming D."/>
            <person name="van Noort V."/>
            <person name="Kunze R."/>
            <person name="Devos D.P."/>
            <person name="Arumugam M."/>
            <person name="Bork P."/>
            <person name="Hurt E."/>
        </authorList>
    </citation>
    <scope>NUCLEOTIDE SEQUENCE [LARGE SCALE GENOMIC DNA]</scope>
    <source>
        <strain evidence="11">DSM 1495 / CBS 144.50 / IMI 039719</strain>
    </source>
</reference>
<dbReference type="RefSeq" id="XP_006692144.1">
    <property type="nucleotide sequence ID" value="XM_006692081.1"/>
</dbReference>
<evidence type="ECO:0000256" key="8">
    <source>
        <dbReference type="SAM" id="Coils"/>
    </source>
</evidence>
<evidence type="ECO:0000256" key="4">
    <source>
        <dbReference type="ARBA" id="ARBA00023159"/>
    </source>
</evidence>
<reference evidence="12" key="2">
    <citation type="journal article" date="2021" name="Mol. Cell">
        <title>Mediator structure and conformation change.</title>
        <authorList>
            <person name="Zhang H."/>
            <person name="Chen D.H."/>
            <person name="Mattoo R.U.H."/>
            <person name="Bushnell D.A."/>
            <person name="Wang Y."/>
            <person name="Yuan C."/>
            <person name="Wang L."/>
            <person name="Wang C."/>
            <person name="Davis R.E."/>
            <person name="Nie Y."/>
            <person name="Kornberg R.D."/>
        </authorList>
    </citation>
    <scope>STRUCTURE BY ELECTRON MICROSCOPY (4.20 ANGSTROMS)</scope>
</reference>
<dbReference type="GeneID" id="18255679"/>
<keyword evidence="5 7" id="KW-0804">Transcription</keyword>
<evidence type="ECO:0000256" key="3">
    <source>
        <dbReference type="ARBA" id="ARBA00023015"/>
    </source>
</evidence>
<keyword evidence="3 7" id="KW-0805">Transcription regulation</keyword>
<comment type="subunit">
    <text evidence="7">Component of the Mediator complex.</text>
</comment>
<comment type="subcellular location">
    <subcellularLocation>
        <location evidence="1 7">Nucleus</location>
    </subcellularLocation>
</comment>
<evidence type="ECO:0000313" key="10">
    <source>
        <dbReference type="EMBL" id="EGS22125.1"/>
    </source>
</evidence>
<evidence type="ECO:0007829" key="12">
    <source>
        <dbReference type="PDB" id="6XP5"/>
    </source>
</evidence>
<name>G0S292_CHATD</name>